<dbReference type="InterPro" id="IPR047655">
    <property type="entry name" value="Transpos_IS630-like"/>
</dbReference>
<dbReference type="PANTHER" id="PTHR23022:SF119">
    <property type="entry name" value="TC1-LIKE TRANSPOSASE DDE DOMAIN-CONTAINING PROTEIN"/>
    <property type="match status" value="1"/>
</dbReference>
<organism evidence="3 4">
    <name type="scientific">Austropuccinia psidii MF-1</name>
    <dbReference type="NCBI Taxonomy" id="1389203"/>
    <lineage>
        <taxon>Eukaryota</taxon>
        <taxon>Fungi</taxon>
        <taxon>Dikarya</taxon>
        <taxon>Basidiomycota</taxon>
        <taxon>Pucciniomycotina</taxon>
        <taxon>Pucciniomycetes</taxon>
        <taxon>Pucciniales</taxon>
        <taxon>Sphaerophragmiaceae</taxon>
        <taxon>Austropuccinia</taxon>
    </lineage>
</organism>
<proteinExistence type="predicted"/>
<name>A0A9Q3CN04_9BASI</name>
<reference evidence="3" key="1">
    <citation type="submission" date="2021-03" db="EMBL/GenBank/DDBJ databases">
        <title>Draft genome sequence of rust myrtle Austropuccinia psidii MF-1, a brazilian biotype.</title>
        <authorList>
            <person name="Quecine M.C."/>
            <person name="Pachon D.M.R."/>
            <person name="Bonatelli M.L."/>
            <person name="Correr F.H."/>
            <person name="Franceschini L.M."/>
            <person name="Leite T.F."/>
            <person name="Margarido G.R.A."/>
            <person name="Almeida C.A."/>
            <person name="Ferrarezi J.A."/>
            <person name="Labate C.A."/>
        </authorList>
    </citation>
    <scope>NUCLEOTIDE SEQUENCE</scope>
    <source>
        <strain evidence="3">MF-1</strain>
    </source>
</reference>
<evidence type="ECO:0000313" key="4">
    <source>
        <dbReference type="Proteomes" id="UP000765509"/>
    </source>
</evidence>
<dbReference type="NCBIfam" id="NF033545">
    <property type="entry name" value="transpos_IS630"/>
    <property type="match status" value="1"/>
</dbReference>
<gene>
    <name evidence="3" type="ORF">O181_026663</name>
</gene>
<comment type="caution">
    <text evidence="3">The sequence shown here is derived from an EMBL/GenBank/DDBJ whole genome shotgun (WGS) entry which is preliminary data.</text>
</comment>
<keyword evidence="4" id="KW-1185">Reference proteome</keyword>
<dbReference type="InterPro" id="IPR036397">
    <property type="entry name" value="RNaseH_sf"/>
</dbReference>
<sequence length="398" mass="46490">MKSFCSPMINKPLMVVSNHLHPPLTLGHILHSLLAFLIVENYFFLINRSTSPIITKMPYLDVETRGRLVGMRQAGLSFRAIAELNDLPLTTVYNTFQKYQEIGTVMTQKKTGRPTKLNDRDRRQLSRIITQCQRLTVAQVASLMTSLVSTQTIQREIHKLGKHSRIAPKKPYLRPQDFQRRLAFAQAHRHWTINEWAKVIWTDELAFELGKRVDQVRVWRTASEKWLLENLAVNHRSGRQSVMIWGGFCAAYRSTIVFLDGRMNSHEMVRQVYRPALRPFIKQMEQAPWIRGRHRLLLMEDNAPIHTAAFSSQWRERNGILKMEWPAHSPDLNPIENIWKSMKSQISKLYQPQTLDELKHAIQASWDDLHYGILNDYLRSMPRRMQMVIDQRGGPTSY</sequence>
<dbReference type="InterPro" id="IPR036388">
    <property type="entry name" value="WH-like_DNA-bd_sf"/>
</dbReference>
<accession>A0A9Q3CN04</accession>
<protein>
    <recommendedName>
        <fullName evidence="5">Tc1-like transposase DDE domain-containing protein</fullName>
    </recommendedName>
</protein>
<dbReference type="GO" id="GO:0003677">
    <property type="term" value="F:DNA binding"/>
    <property type="evidence" value="ECO:0007669"/>
    <property type="project" value="InterPro"/>
</dbReference>
<dbReference type="InterPro" id="IPR052338">
    <property type="entry name" value="Transposase_5"/>
</dbReference>
<dbReference type="Proteomes" id="UP000765509">
    <property type="component" value="Unassembled WGS sequence"/>
</dbReference>
<dbReference type="EMBL" id="AVOT02008888">
    <property type="protein sequence ID" value="MBW0486948.1"/>
    <property type="molecule type" value="Genomic_DNA"/>
</dbReference>
<dbReference type="AlphaFoldDB" id="A0A9Q3CN04"/>
<evidence type="ECO:0008006" key="5">
    <source>
        <dbReference type="Google" id="ProtNLM"/>
    </source>
</evidence>
<evidence type="ECO:0000313" key="3">
    <source>
        <dbReference type="EMBL" id="MBW0486948.1"/>
    </source>
</evidence>
<feature type="domain" description="Tc1-like transposase DDE" evidence="2">
    <location>
        <begin position="199"/>
        <end position="359"/>
    </location>
</feature>
<dbReference type="PANTHER" id="PTHR23022">
    <property type="entry name" value="TRANSPOSABLE ELEMENT-RELATED"/>
    <property type="match status" value="1"/>
</dbReference>
<dbReference type="Pfam" id="PF13358">
    <property type="entry name" value="DDE_3"/>
    <property type="match status" value="1"/>
</dbReference>
<dbReference type="GO" id="GO:0015074">
    <property type="term" value="P:DNA integration"/>
    <property type="evidence" value="ECO:0007669"/>
    <property type="project" value="InterPro"/>
</dbReference>
<dbReference type="GO" id="GO:0006313">
    <property type="term" value="P:DNA transposition"/>
    <property type="evidence" value="ECO:0007669"/>
    <property type="project" value="InterPro"/>
</dbReference>
<dbReference type="SUPFAM" id="SSF46689">
    <property type="entry name" value="Homeodomain-like"/>
    <property type="match status" value="1"/>
</dbReference>
<dbReference type="InterPro" id="IPR009057">
    <property type="entry name" value="Homeodomain-like_sf"/>
</dbReference>
<dbReference type="InterPro" id="IPR002492">
    <property type="entry name" value="Transposase_Tc1-like"/>
</dbReference>
<dbReference type="InterPro" id="IPR038717">
    <property type="entry name" value="Tc1-like_DDE_dom"/>
</dbReference>
<feature type="domain" description="Transposase Tc1-like" evidence="1">
    <location>
        <begin position="122"/>
        <end position="190"/>
    </location>
</feature>
<evidence type="ECO:0000259" key="1">
    <source>
        <dbReference type="Pfam" id="PF01498"/>
    </source>
</evidence>
<dbReference type="Gene3D" id="1.10.10.10">
    <property type="entry name" value="Winged helix-like DNA-binding domain superfamily/Winged helix DNA-binding domain"/>
    <property type="match status" value="1"/>
</dbReference>
<evidence type="ECO:0000259" key="2">
    <source>
        <dbReference type="Pfam" id="PF13358"/>
    </source>
</evidence>
<dbReference type="Gene3D" id="3.30.420.10">
    <property type="entry name" value="Ribonuclease H-like superfamily/Ribonuclease H"/>
    <property type="match status" value="1"/>
</dbReference>
<dbReference type="OrthoDB" id="2431447at2759"/>
<dbReference type="Pfam" id="PF01498">
    <property type="entry name" value="HTH_Tnp_Tc3_2"/>
    <property type="match status" value="1"/>
</dbReference>